<gene>
    <name evidence="5" type="ORF">BCV69DRAFT_289038</name>
</gene>
<dbReference type="GO" id="GO:0009450">
    <property type="term" value="P:gamma-aminobutyric acid catabolic process"/>
    <property type="evidence" value="ECO:0007669"/>
    <property type="project" value="TreeGrafter"/>
</dbReference>
<feature type="domain" description="Aldehyde dehydrogenase" evidence="4">
    <location>
        <begin position="34"/>
        <end position="499"/>
    </location>
</feature>
<dbReference type="Gene3D" id="3.40.309.10">
    <property type="entry name" value="Aldehyde Dehydrogenase, Chain A, domain 2"/>
    <property type="match status" value="1"/>
</dbReference>
<dbReference type="EMBL" id="KZ819321">
    <property type="protein sequence ID" value="PWN24097.1"/>
    <property type="molecule type" value="Genomic_DNA"/>
</dbReference>
<evidence type="ECO:0000313" key="6">
    <source>
        <dbReference type="Proteomes" id="UP000245942"/>
    </source>
</evidence>
<evidence type="ECO:0000256" key="2">
    <source>
        <dbReference type="PROSITE-ProRule" id="PRU10007"/>
    </source>
</evidence>
<dbReference type="PROSITE" id="PS00070">
    <property type="entry name" value="ALDEHYDE_DEHYDR_CYS"/>
    <property type="match status" value="1"/>
</dbReference>
<dbReference type="InterPro" id="IPR016163">
    <property type="entry name" value="Ald_DH_C"/>
</dbReference>
<dbReference type="Gene3D" id="3.40.605.10">
    <property type="entry name" value="Aldehyde Dehydrogenase, Chain A, domain 1"/>
    <property type="match status" value="1"/>
</dbReference>
<feature type="active site" evidence="2">
    <location>
        <position position="271"/>
    </location>
</feature>
<dbReference type="RefSeq" id="XP_025351257.1">
    <property type="nucleotide sequence ID" value="XM_025493657.1"/>
</dbReference>
<proteinExistence type="inferred from homology"/>
<evidence type="ECO:0000256" key="1">
    <source>
        <dbReference type="ARBA" id="ARBA00023002"/>
    </source>
</evidence>
<dbReference type="InterPro" id="IPR016160">
    <property type="entry name" value="Ald_DH_CS_CYS"/>
</dbReference>
<dbReference type="InterPro" id="IPR050740">
    <property type="entry name" value="Aldehyde_DH_Superfamily"/>
</dbReference>
<keyword evidence="1 3" id="KW-0560">Oxidoreductase</keyword>
<dbReference type="STRING" id="1684307.A0A316UFK4"/>
<dbReference type="PROSITE" id="PS00687">
    <property type="entry name" value="ALDEHYDE_DEHYDR_GLU"/>
    <property type="match status" value="1"/>
</dbReference>
<organism evidence="5 6">
    <name type="scientific">Pseudomicrostroma glucosiphilum</name>
    <dbReference type="NCBI Taxonomy" id="1684307"/>
    <lineage>
        <taxon>Eukaryota</taxon>
        <taxon>Fungi</taxon>
        <taxon>Dikarya</taxon>
        <taxon>Basidiomycota</taxon>
        <taxon>Ustilaginomycotina</taxon>
        <taxon>Exobasidiomycetes</taxon>
        <taxon>Microstromatales</taxon>
        <taxon>Microstromatales incertae sedis</taxon>
        <taxon>Pseudomicrostroma</taxon>
    </lineage>
</organism>
<dbReference type="OrthoDB" id="310895at2759"/>
<protein>
    <submittedName>
        <fullName evidence="5">Aldehyde dehydrogenase</fullName>
    </submittedName>
</protein>
<evidence type="ECO:0000256" key="3">
    <source>
        <dbReference type="RuleBase" id="RU003345"/>
    </source>
</evidence>
<dbReference type="Proteomes" id="UP000245942">
    <property type="component" value="Unassembled WGS sequence"/>
</dbReference>
<name>A0A316UFK4_9BASI</name>
<evidence type="ECO:0000259" key="4">
    <source>
        <dbReference type="Pfam" id="PF00171"/>
    </source>
</evidence>
<dbReference type="Pfam" id="PF00171">
    <property type="entry name" value="Aldedh"/>
    <property type="match status" value="1"/>
</dbReference>
<accession>A0A316UFK4</accession>
<keyword evidence="6" id="KW-1185">Reference proteome</keyword>
<dbReference type="InterPro" id="IPR016161">
    <property type="entry name" value="Ald_DH/histidinol_DH"/>
</dbReference>
<dbReference type="GeneID" id="37015391"/>
<dbReference type="SUPFAM" id="SSF53720">
    <property type="entry name" value="ALDH-like"/>
    <property type="match status" value="1"/>
</dbReference>
<dbReference type="AlphaFoldDB" id="A0A316UFK4"/>
<dbReference type="PANTHER" id="PTHR43353:SF6">
    <property type="entry name" value="CYTOPLASMIC ALDEHYDE DEHYDROGENASE (EUROFUNG)"/>
    <property type="match status" value="1"/>
</dbReference>
<comment type="similarity">
    <text evidence="3">Belongs to the aldehyde dehydrogenase family.</text>
</comment>
<dbReference type="InterPro" id="IPR015590">
    <property type="entry name" value="Aldehyde_DH_dom"/>
</dbReference>
<evidence type="ECO:0000313" key="5">
    <source>
        <dbReference type="EMBL" id="PWN24097.1"/>
    </source>
</evidence>
<dbReference type="InterPro" id="IPR029510">
    <property type="entry name" value="Ald_DH_CS_GLU"/>
</dbReference>
<reference evidence="5 6" key="1">
    <citation type="journal article" date="2018" name="Mol. Biol. Evol.">
        <title>Broad Genomic Sampling Reveals a Smut Pathogenic Ancestry of the Fungal Clade Ustilaginomycotina.</title>
        <authorList>
            <person name="Kijpornyongpan T."/>
            <person name="Mondo S.J."/>
            <person name="Barry K."/>
            <person name="Sandor L."/>
            <person name="Lee J."/>
            <person name="Lipzen A."/>
            <person name="Pangilinan J."/>
            <person name="LaButti K."/>
            <person name="Hainaut M."/>
            <person name="Henrissat B."/>
            <person name="Grigoriev I.V."/>
            <person name="Spatafora J.W."/>
            <person name="Aime M.C."/>
        </authorList>
    </citation>
    <scope>NUCLEOTIDE SEQUENCE [LARGE SCALE GENOMIC DNA]</scope>
    <source>
        <strain evidence="5 6">MCA 4718</strain>
    </source>
</reference>
<dbReference type="PANTHER" id="PTHR43353">
    <property type="entry name" value="SUCCINATE-SEMIALDEHYDE DEHYDROGENASE, MITOCHONDRIAL"/>
    <property type="match status" value="1"/>
</dbReference>
<sequence>MSSNKTSPLTETSSFLTLQPVPALIGGTVLLETGRTFDVIRPDREAGPKVHSVVSCGPTEATAAVDAAAAALPAWKATSYTERRNIFLKAAELLRQRAEEYTKLTAEETPLDLAFAGFEIGGLAIPQLEETAAVITQALKGEFPRIDASGKRELIQREPYGVVLGISPWNAPFLLALRAILNPLAAGNTCVLKTSEHSPRTNMACAQLLYDAGLPRGALSVVHSSPEDVVEVTRTLIRHPAVRKINFTGSTRVGRLIAAEAAQVLKPCVLELGGKAPQIVLDDANIPLAANNAIVGAFMNAGQICMATTIVIIDAKVEKEFLAEVTKIFRENREALHYYAKGPSQQVRALFSSASAKRASEIVDDTLKQGAQVHAGEPNAVNVEKAQIPPMVISGTKPDMRLFIEEAFAPLLAVTSFTTDDEAVKLANRTSAGLAASVYGSNETRALQVANQIESGQVHINSITVHDHPTVPHGGWKESGYGRFNGIEGIKEFTQTRTITMTQPSALPFFIL</sequence>
<dbReference type="GO" id="GO:0004777">
    <property type="term" value="F:succinate-semialdehyde dehydrogenase (NAD+) activity"/>
    <property type="evidence" value="ECO:0007669"/>
    <property type="project" value="TreeGrafter"/>
</dbReference>
<dbReference type="InterPro" id="IPR016162">
    <property type="entry name" value="Ald_DH_N"/>
</dbReference>